<comment type="caution">
    <text evidence="1">The sequence shown here is derived from an EMBL/GenBank/DDBJ whole genome shotgun (WGS) entry which is preliminary data.</text>
</comment>
<protein>
    <submittedName>
        <fullName evidence="1">Uncharacterized protein</fullName>
    </submittedName>
</protein>
<sequence length="249" mass="28291">MNICACAELKTLCQLSLNCLVIGENPYKNAFNVKVNKSEAEELGGVELLPLSKISKYFSSQPANKYIHIIIQYPVKTKEVHCTATYRHETKDEHIIINCECGSEKEIICLVDEDLMSVIWTQGFKVDLPIIVDTSDSYIDLSRFDGELANITNYEKILEHVLKDIAMKHKTCIHIISANKTTRCEFISSVLYSVASCYDSEVKVCPKYELSGSYGKEPVDWVIKIKDMIIIITETKREDINQGGWFFAE</sequence>
<organism evidence="1 2">
    <name type="scientific">Glomus cerebriforme</name>
    <dbReference type="NCBI Taxonomy" id="658196"/>
    <lineage>
        <taxon>Eukaryota</taxon>
        <taxon>Fungi</taxon>
        <taxon>Fungi incertae sedis</taxon>
        <taxon>Mucoromycota</taxon>
        <taxon>Glomeromycotina</taxon>
        <taxon>Glomeromycetes</taxon>
        <taxon>Glomerales</taxon>
        <taxon>Glomeraceae</taxon>
        <taxon>Glomus</taxon>
    </lineage>
</organism>
<dbReference type="OrthoDB" id="2367591at2759"/>
<dbReference type="EMBL" id="QKYT01000723">
    <property type="protein sequence ID" value="RIA81964.1"/>
    <property type="molecule type" value="Genomic_DNA"/>
</dbReference>
<evidence type="ECO:0000313" key="1">
    <source>
        <dbReference type="EMBL" id="RIA81964.1"/>
    </source>
</evidence>
<dbReference type="Proteomes" id="UP000265703">
    <property type="component" value="Unassembled WGS sequence"/>
</dbReference>
<accession>A0A397SHK2</accession>
<reference evidence="1 2" key="1">
    <citation type="submission" date="2018-06" db="EMBL/GenBank/DDBJ databases">
        <title>Comparative genomics reveals the genomic features of Rhizophagus irregularis, R. cerebriforme, R. diaphanum and Gigaspora rosea, and their symbiotic lifestyle signature.</title>
        <authorList>
            <person name="Morin E."/>
            <person name="San Clemente H."/>
            <person name="Chen E.C.H."/>
            <person name="De La Providencia I."/>
            <person name="Hainaut M."/>
            <person name="Kuo A."/>
            <person name="Kohler A."/>
            <person name="Murat C."/>
            <person name="Tang N."/>
            <person name="Roy S."/>
            <person name="Loubradou J."/>
            <person name="Henrissat B."/>
            <person name="Grigoriev I.V."/>
            <person name="Corradi N."/>
            <person name="Roux C."/>
            <person name="Martin F.M."/>
        </authorList>
    </citation>
    <scope>NUCLEOTIDE SEQUENCE [LARGE SCALE GENOMIC DNA]</scope>
    <source>
        <strain evidence="1 2">DAOM 227022</strain>
    </source>
</reference>
<evidence type="ECO:0000313" key="2">
    <source>
        <dbReference type="Proteomes" id="UP000265703"/>
    </source>
</evidence>
<dbReference type="AlphaFoldDB" id="A0A397SHK2"/>
<gene>
    <name evidence="1" type="ORF">C1645_744135</name>
</gene>
<keyword evidence="2" id="KW-1185">Reference proteome</keyword>
<proteinExistence type="predicted"/>
<name>A0A397SHK2_9GLOM</name>